<evidence type="ECO:0000256" key="3">
    <source>
        <dbReference type="SAM" id="Phobius"/>
    </source>
</evidence>
<organism evidence="4 5">
    <name type="scientific">Cymbomonas tetramitiformis</name>
    <dbReference type="NCBI Taxonomy" id="36881"/>
    <lineage>
        <taxon>Eukaryota</taxon>
        <taxon>Viridiplantae</taxon>
        <taxon>Chlorophyta</taxon>
        <taxon>Pyramimonadophyceae</taxon>
        <taxon>Pyramimonadales</taxon>
        <taxon>Pyramimonadaceae</taxon>
        <taxon>Cymbomonas</taxon>
    </lineage>
</organism>
<reference evidence="4 5" key="1">
    <citation type="journal article" date="2015" name="Genome Biol. Evol.">
        <title>Comparative Genomics of a Bacterivorous Green Alga Reveals Evolutionary Causalities and Consequences of Phago-Mixotrophic Mode of Nutrition.</title>
        <authorList>
            <person name="Burns J.A."/>
            <person name="Paasch A."/>
            <person name="Narechania A."/>
            <person name="Kim E."/>
        </authorList>
    </citation>
    <scope>NUCLEOTIDE SEQUENCE [LARGE SCALE GENOMIC DNA]</scope>
    <source>
        <strain evidence="4 5">PLY_AMNH</strain>
    </source>
</reference>
<dbReference type="GO" id="GO:0016671">
    <property type="term" value="F:oxidoreductase activity, acting on a sulfur group of donors, disulfide as acceptor"/>
    <property type="evidence" value="ECO:0007669"/>
    <property type="project" value="InterPro"/>
</dbReference>
<comment type="similarity">
    <text evidence="1">Belongs to the GILT family.</text>
</comment>
<name>A0AAE0BRX4_9CHLO</name>
<protein>
    <submittedName>
        <fullName evidence="4">Uncharacterized protein</fullName>
    </submittedName>
</protein>
<keyword evidence="3" id="KW-0812">Transmembrane</keyword>
<dbReference type="InterPro" id="IPR004911">
    <property type="entry name" value="Interferon-induced_GILT"/>
</dbReference>
<keyword evidence="2" id="KW-0325">Glycoprotein</keyword>
<dbReference type="Pfam" id="PF03227">
    <property type="entry name" value="GILT"/>
    <property type="match status" value="1"/>
</dbReference>
<feature type="transmembrane region" description="Helical" evidence="3">
    <location>
        <begin position="87"/>
        <end position="109"/>
    </location>
</feature>
<proteinExistence type="inferred from homology"/>
<dbReference type="AlphaFoldDB" id="A0AAE0BRX4"/>
<accession>A0AAE0BRX4</accession>
<evidence type="ECO:0000256" key="1">
    <source>
        <dbReference type="ARBA" id="ARBA00005679"/>
    </source>
</evidence>
<comment type="caution">
    <text evidence="4">The sequence shown here is derived from an EMBL/GenBank/DDBJ whole genome shotgun (WGS) entry which is preliminary data.</text>
</comment>
<keyword evidence="3" id="KW-1133">Transmembrane helix</keyword>
<sequence>MLFFLEADGKEIKLAHSERGEARDEQPYIASRKVVSKSASHSHSRSPTRCVDLNFLAPKPEIPSPQTGLQVDDDIPQKKIKRQKLNYLQAVPIALFVLGVFFIFLLLAASNLIELCSRAVFYKVNPENVDQEPVDIFKDFRFHWQRPPKVPKGPRSIPRTSPFVRKPSKESVWSKSSVISAFKGVAASNKKVASVSRKPSLDDLQSSQLTVELFLSSQDNDGGYCGQTWNHVSEQFPQELVRMSVNYIGGGPNRDEADGCVGGFVECAANQAQLCAQKHLQGQKKFMALLECQSKALKMVTKNFDTCLKQVEATTQETQDIADCRATGEGMQLFIDSVEYSKQAIPFNKHRRGCIMRILDRHGTEKERCTREKGIYQESRCTYLNMNPVPGFVFQLCKHLSDFSMLVNICEPLFAGKRVEHDDSGLETLRV</sequence>
<dbReference type="Proteomes" id="UP001190700">
    <property type="component" value="Unassembled WGS sequence"/>
</dbReference>
<gene>
    <name evidence="4" type="ORF">CYMTET_48603</name>
</gene>
<keyword evidence="3" id="KW-0472">Membrane</keyword>
<dbReference type="EMBL" id="LGRX02033346">
    <property type="protein sequence ID" value="KAK3241651.1"/>
    <property type="molecule type" value="Genomic_DNA"/>
</dbReference>
<evidence type="ECO:0000256" key="2">
    <source>
        <dbReference type="ARBA" id="ARBA00023180"/>
    </source>
</evidence>
<evidence type="ECO:0000313" key="5">
    <source>
        <dbReference type="Proteomes" id="UP001190700"/>
    </source>
</evidence>
<keyword evidence="5" id="KW-1185">Reference proteome</keyword>
<evidence type="ECO:0000313" key="4">
    <source>
        <dbReference type="EMBL" id="KAK3241651.1"/>
    </source>
</evidence>